<dbReference type="OrthoDB" id="9900809at2"/>
<reference evidence="2" key="1">
    <citation type="submission" date="2019-06" db="EMBL/GenBank/DDBJ databases">
        <title>The complete genome of Emcibacter congregatus ZYLT.</title>
        <authorList>
            <person name="Zhao Z."/>
        </authorList>
    </citation>
    <scope>NUCLEOTIDE SEQUENCE [LARGE SCALE GENOMIC DNA]</scope>
    <source>
        <strain evidence="2">MCCC 1A06723</strain>
    </source>
</reference>
<evidence type="ECO:0000313" key="2">
    <source>
        <dbReference type="Proteomes" id="UP000319148"/>
    </source>
</evidence>
<dbReference type="EMBL" id="VFIY01000014">
    <property type="protein sequence ID" value="TPD59404.1"/>
    <property type="molecule type" value="Genomic_DNA"/>
</dbReference>
<evidence type="ECO:0000313" key="1">
    <source>
        <dbReference type="EMBL" id="TPD59404.1"/>
    </source>
</evidence>
<proteinExistence type="predicted"/>
<gene>
    <name evidence="1" type="ORF">FIV46_11460</name>
</gene>
<name>A0A501PHI5_9PROT</name>
<sequence length="130" mass="14408">MGVSKFSPAVQARLARANAMIAEEADTYAHMMQAELVELAMAMSERDYTRMHDIAYDIESRAGTFDWPLVTQAAGMMRELINEGHGLCPAMEAIRDSIALMMRNDLKGMTAEGRVLLETLRAAVKRELGT</sequence>
<accession>A0A501PHI5</accession>
<protein>
    <submittedName>
        <fullName evidence="1">Uncharacterized protein</fullName>
    </submittedName>
</protein>
<organism evidence="1 2">
    <name type="scientific">Emcibacter nanhaiensis</name>
    <dbReference type="NCBI Taxonomy" id="1505037"/>
    <lineage>
        <taxon>Bacteria</taxon>
        <taxon>Pseudomonadati</taxon>
        <taxon>Pseudomonadota</taxon>
        <taxon>Alphaproteobacteria</taxon>
        <taxon>Emcibacterales</taxon>
        <taxon>Emcibacteraceae</taxon>
        <taxon>Emcibacter</taxon>
    </lineage>
</organism>
<dbReference type="RefSeq" id="WP_139941067.1">
    <property type="nucleotide sequence ID" value="NZ_JBHSYP010000006.1"/>
</dbReference>
<dbReference type="Proteomes" id="UP000319148">
    <property type="component" value="Unassembled WGS sequence"/>
</dbReference>
<dbReference type="AlphaFoldDB" id="A0A501PHI5"/>
<keyword evidence="2" id="KW-1185">Reference proteome</keyword>
<comment type="caution">
    <text evidence="1">The sequence shown here is derived from an EMBL/GenBank/DDBJ whole genome shotgun (WGS) entry which is preliminary data.</text>
</comment>